<evidence type="ECO:0000313" key="3">
    <source>
        <dbReference type="Proteomes" id="UP001642540"/>
    </source>
</evidence>
<comment type="caution">
    <text evidence="2">The sequence shown here is derived from an EMBL/GenBank/DDBJ whole genome shotgun (WGS) entry which is preliminary data.</text>
</comment>
<sequence>MRKQITKQNHKTDEKWTYSWMLYDVKQLDFGISREQILEDNELSMKTGYFRFLFKLQKSHCLIHFLLTDTFNATTNAIYKSGYGTSETTPFFVGIKGENVYDSDILRGFSENLQDLELGTVGFHAHLFFFSLIGVTNRSFDSPPLFFAKYCYFCRGFEKFHRILDENYVIFPISTKIDNWRIQPIINVAFYTVGKKILEQVDLTSEYCFRRGRKLYDTLQHCNYAELLVMHKLSDVINISFTQFRTFEEEDDALGTPSWHLNVIWKETQTFTVKNVIAATRGSYHKILESKVKLIYCGRVSQMSTLSWMIYITIFDLPIWICFIGILILFSIFYKDIAKGFDLVWEFLGYKIWFKHRRSVIASYAVAMIFFRSIYSSLMSTDFIALEPSNSHTQLLNLGYKIWTENPKKVNQIFNHVPYFFKRGIENLIGEGKRIGDALYKSRSKGRAYKLPNNTMELLEEMVKEKIIMTDVIRSYNVLTQMFASSMERVVIERQYLCGTVPLPTKKEIGILVFGHCYRIWGHGAEKVSGLLARWNEIGLNVRMQSLLTLKSLLTQQIRWYEASKVAEESSFGINSPLGMACFCEVLVVLVIALGFWVYYCLYFFQRKVSTNYVVRISDKIRDSNRIAMAVVMMTIDSK</sequence>
<evidence type="ECO:0000313" key="2">
    <source>
        <dbReference type="EMBL" id="CAL8085894.1"/>
    </source>
</evidence>
<evidence type="ECO:0000256" key="1">
    <source>
        <dbReference type="SAM" id="Phobius"/>
    </source>
</evidence>
<keyword evidence="1" id="KW-1133">Transmembrane helix</keyword>
<dbReference type="EMBL" id="CAXLJM020000019">
    <property type="protein sequence ID" value="CAL8085894.1"/>
    <property type="molecule type" value="Genomic_DNA"/>
</dbReference>
<feature type="transmembrane region" description="Helical" evidence="1">
    <location>
        <begin position="586"/>
        <end position="605"/>
    </location>
</feature>
<name>A0ABP1Q1I4_9HEXA</name>
<keyword evidence="3" id="KW-1185">Reference proteome</keyword>
<keyword evidence="1" id="KW-0472">Membrane</keyword>
<feature type="transmembrane region" description="Helical" evidence="1">
    <location>
        <begin position="308"/>
        <end position="334"/>
    </location>
</feature>
<protein>
    <submittedName>
        <fullName evidence="2">Uncharacterized protein</fullName>
    </submittedName>
</protein>
<dbReference type="Proteomes" id="UP001642540">
    <property type="component" value="Unassembled WGS sequence"/>
</dbReference>
<reference evidence="2 3" key="1">
    <citation type="submission" date="2024-08" db="EMBL/GenBank/DDBJ databases">
        <authorList>
            <person name="Cucini C."/>
            <person name="Frati F."/>
        </authorList>
    </citation>
    <scope>NUCLEOTIDE SEQUENCE [LARGE SCALE GENOMIC DNA]</scope>
</reference>
<gene>
    <name evidence="2" type="ORF">ODALV1_LOCUS6265</name>
</gene>
<keyword evidence="1" id="KW-0812">Transmembrane</keyword>
<proteinExistence type="predicted"/>
<organism evidence="2 3">
    <name type="scientific">Orchesella dallaii</name>
    <dbReference type="NCBI Taxonomy" id="48710"/>
    <lineage>
        <taxon>Eukaryota</taxon>
        <taxon>Metazoa</taxon>
        <taxon>Ecdysozoa</taxon>
        <taxon>Arthropoda</taxon>
        <taxon>Hexapoda</taxon>
        <taxon>Collembola</taxon>
        <taxon>Entomobryomorpha</taxon>
        <taxon>Entomobryoidea</taxon>
        <taxon>Orchesellidae</taxon>
        <taxon>Orchesellinae</taxon>
        <taxon>Orchesella</taxon>
    </lineage>
</organism>
<accession>A0ABP1Q1I4</accession>
<feature type="transmembrane region" description="Helical" evidence="1">
    <location>
        <begin position="360"/>
        <end position="378"/>
    </location>
</feature>